<name>A0ABD0QMP5_CIRMR</name>
<dbReference type="InterPro" id="IPR043971">
    <property type="entry name" value="FUZ/MON1/HPS1_longin_2"/>
</dbReference>
<dbReference type="Proteomes" id="UP001529510">
    <property type="component" value="Unassembled WGS sequence"/>
</dbReference>
<feature type="non-terminal residue" evidence="4">
    <location>
        <position position="263"/>
    </location>
</feature>
<proteinExistence type="inferred from homology"/>
<dbReference type="PRINTS" id="PR01546">
    <property type="entry name" value="YEAST73DUF"/>
</dbReference>
<dbReference type="InterPro" id="IPR043972">
    <property type="entry name" value="FUZ/MON1/HPS1_longin_1"/>
</dbReference>
<dbReference type="EMBL" id="JAMKFB020000008">
    <property type="protein sequence ID" value="KAL0187122.1"/>
    <property type="molecule type" value="Genomic_DNA"/>
</dbReference>
<feature type="domain" description="FUZ/MON1/HPS1 first Longin" evidence="2">
    <location>
        <begin position="1"/>
        <end position="73"/>
    </location>
</feature>
<evidence type="ECO:0000259" key="3">
    <source>
        <dbReference type="Pfam" id="PF19037"/>
    </source>
</evidence>
<evidence type="ECO:0000256" key="1">
    <source>
        <dbReference type="RuleBase" id="RU367048"/>
    </source>
</evidence>
<evidence type="ECO:0000313" key="5">
    <source>
        <dbReference type="Proteomes" id="UP001529510"/>
    </source>
</evidence>
<comment type="function">
    <text evidence="1">Plays an important role in membrane trafficking through the secretory apparatus.</text>
</comment>
<feature type="domain" description="FUZ/MON1/HPS1 second Longin" evidence="3">
    <location>
        <begin position="112"/>
        <end position="213"/>
    </location>
</feature>
<dbReference type="InterPro" id="IPR004353">
    <property type="entry name" value="Mon1"/>
</dbReference>
<dbReference type="AlphaFoldDB" id="A0ABD0QMP5"/>
<reference evidence="4 5" key="1">
    <citation type="submission" date="2024-05" db="EMBL/GenBank/DDBJ databases">
        <title>Genome sequencing and assembly of Indian major carp, Cirrhinus mrigala (Hamilton, 1822).</title>
        <authorList>
            <person name="Mohindra V."/>
            <person name="Chowdhury L.M."/>
            <person name="Lal K."/>
            <person name="Jena J.K."/>
        </authorList>
    </citation>
    <scope>NUCLEOTIDE SEQUENCE [LARGE SCALE GENOMIC DNA]</scope>
    <source>
        <strain evidence="4">CM1030</strain>
        <tissue evidence="4">Blood</tissue>
    </source>
</reference>
<dbReference type="PANTHER" id="PTHR13027:SF13">
    <property type="entry name" value="VACUOLAR FUSION PROTEIN MON1 HOMOLOG B"/>
    <property type="match status" value="1"/>
</dbReference>
<comment type="caution">
    <text evidence="4">The sequence shown here is derived from an EMBL/GenBank/DDBJ whole genome shotgun (WGS) entry which is preliminary data.</text>
</comment>
<organism evidence="4 5">
    <name type="scientific">Cirrhinus mrigala</name>
    <name type="common">Mrigala</name>
    <dbReference type="NCBI Taxonomy" id="683832"/>
    <lineage>
        <taxon>Eukaryota</taxon>
        <taxon>Metazoa</taxon>
        <taxon>Chordata</taxon>
        <taxon>Craniata</taxon>
        <taxon>Vertebrata</taxon>
        <taxon>Euteleostomi</taxon>
        <taxon>Actinopterygii</taxon>
        <taxon>Neopterygii</taxon>
        <taxon>Teleostei</taxon>
        <taxon>Ostariophysi</taxon>
        <taxon>Cypriniformes</taxon>
        <taxon>Cyprinidae</taxon>
        <taxon>Labeoninae</taxon>
        <taxon>Labeonini</taxon>
        <taxon>Cirrhinus</taxon>
    </lineage>
</organism>
<accession>A0ABD0QMP5</accession>
<dbReference type="GO" id="GO:0006623">
    <property type="term" value="P:protein targeting to vacuole"/>
    <property type="evidence" value="ECO:0007669"/>
    <property type="project" value="UniProtKB-UniRule"/>
</dbReference>
<evidence type="ECO:0000259" key="2">
    <source>
        <dbReference type="Pfam" id="PF19036"/>
    </source>
</evidence>
<evidence type="ECO:0000313" key="4">
    <source>
        <dbReference type="EMBL" id="KAL0187122.1"/>
    </source>
</evidence>
<feature type="non-terminal residue" evidence="4">
    <location>
        <position position="1"/>
    </location>
</feature>
<comment type="similarity">
    <text evidence="1">Belongs to the MON1/SAND family.</text>
</comment>
<protein>
    <recommendedName>
        <fullName evidence="1">Vacuolar fusion protein MON1 homolog</fullName>
    </recommendedName>
</protein>
<dbReference type="Pfam" id="PF19037">
    <property type="entry name" value="Fuz_longin_2"/>
    <property type="match status" value="1"/>
</dbReference>
<gene>
    <name evidence="4" type="ORF">M9458_018792</name>
</gene>
<dbReference type="PANTHER" id="PTHR13027">
    <property type="entry name" value="SAND PROTEIN-RELATED"/>
    <property type="match status" value="1"/>
</dbReference>
<dbReference type="Pfam" id="PF19036">
    <property type="entry name" value="Fuz_longin_1"/>
    <property type="match status" value="1"/>
</dbReference>
<keyword evidence="5" id="KW-1185">Reference proteome</keyword>
<sequence>DHTVVFLQKGPLVFVSVSATHQSEQQLRGELLHVYHQIVSMLTQASITRIFERRKNFDLRRLLFGSEKVLDGLLDTMDSDPSFMLSAVQCLPLPSSSRDALSQILQKAVTPNLVFSFLIANNRLVSIIQEKTVLEDARLKPSDLHLLFNLIRASSAFQAGEIWTPICLPLFNHDCYFYAYVAYLDPPKCTVCLVLLSTDKEAFYAMAECKRKIEEAFASQNALQWVANTQLYCVDDIGVANLKHFLYKPSKMLDHHHQLPQFT</sequence>